<dbReference type="PANTHER" id="PTHR47786:SF2">
    <property type="entry name" value="GLYCOSYL HYDROLASE FAMILY 13 CATALYTIC DOMAIN-CONTAINING PROTEIN"/>
    <property type="match status" value="1"/>
</dbReference>
<feature type="binding site" evidence="4">
    <location>
        <position position="454"/>
    </location>
    <ligand>
        <name>alpha-maltose 1-phosphate</name>
        <dbReference type="ChEBI" id="CHEBI:63576"/>
    </ligand>
</feature>
<evidence type="ECO:0000256" key="3">
    <source>
        <dbReference type="ARBA" id="ARBA00023277"/>
    </source>
</evidence>
<dbReference type="InterPro" id="IPR049171">
    <property type="entry name" value="GLGE_C"/>
</dbReference>
<evidence type="ECO:0000313" key="9">
    <source>
        <dbReference type="Proteomes" id="UP000198815"/>
    </source>
</evidence>
<keyword evidence="1 4" id="KW-0328">Glycosyltransferase</keyword>
<dbReference type="Pfam" id="PF21702">
    <property type="entry name" value="GLGE_C"/>
    <property type="match status" value="1"/>
</dbReference>
<dbReference type="InterPro" id="IPR013780">
    <property type="entry name" value="Glyco_hydro_b"/>
</dbReference>
<feature type="binding site" evidence="4">
    <location>
        <begin position="629"/>
        <end position="630"/>
    </location>
    <ligand>
        <name>alpha-maltose 1-phosphate</name>
        <dbReference type="ChEBI" id="CHEBI:63576"/>
    </ligand>
</feature>
<organism evidence="8 9">
    <name type="scientific">Propionibacterium cyclohexanicum</name>
    <dbReference type="NCBI Taxonomy" id="64702"/>
    <lineage>
        <taxon>Bacteria</taxon>
        <taxon>Bacillati</taxon>
        <taxon>Actinomycetota</taxon>
        <taxon>Actinomycetes</taxon>
        <taxon>Propionibacteriales</taxon>
        <taxon>Propionibacteriaceae</taxon>
        <taxon>Propionibacterium</taxon>
    </lineage>
</organism>
<dbReference type="Gene3D" id="2.60.40.1180">
    <property type="entry name" value="Golgi alpha-mannosidase II"/>
    <property type="match status" value="1"/>
</dbReference>
<dbReference type="GO" id="GO:0004553">
    <property type="term" value="F:hydrolase activity, hydrolyzing O-glycosyl compounds"/>
    <property type="evidence" value="ECO:0007669"/>
    <property type="project" value="InterPro"/>
</dbReference>
<name>A0A1H9R1J9_9ACTN</name>
<evidence type="ECO:0000313" key="8">
    <source>
        <dbReference type="EMBL" id="SER66626.1"/>
    </source>
</evidence>
<dbReference type="EC" id="2.4.99.16" evidence="4"/>
<dbReference type="InterPro" id="IPR021828">
    <property type="entry name" value="GlgE_dom_N/S"/>
</dbReference>
<comment type="subunit">
    <text evidence="4">Homodimer.</text>
</comment>
<comment type="similarity">
    <text evidence="4">Belongs to the glycosyl hydrolase 13 family. GlgE subfamily.</text>
</comment>
<feature type="domain" description="Alpha-1,4-glucan:maltose-1-phosphate maltosyltransferase" evidence="6">
    <location>
        <begin position="107"/>
        <end position="296"/>
    </location>
</feature>
<feature type="binding site" evidence="4">
    <location>
        <position position="490"/>
    </location>
    <ligand>
        <name>alpha-maltose 1-phosphate</name>
        <dbReference type="ChEBI" id="CHEBI:63576"/>
    </ligand>
</feature>
<keyword evidence="3 4" id="KW-0119">Carbohydrate metabolism</keyword>
<dbReference type="CDD" id="cd11344">
    <property type="entry name" value="AmyAc_GlgE_like"/>
    <property type="match status" value="1"/>
</dbReference>
<evidence type="ECO:0000256" key="5">
    <source>
        <dbReference type="SAM" id="MobiDB-lite"/>
    </source>
</evidence>
<feature type="binding site" evidence="4">
    <location>
        <position position="419"/>
    </location>
    <ligand>
        <name>alpha-maltose 1-phosphate</name>
        <dbReference type="ChEBI" id="CHEBI:63576"/>
    </ligand>
</feature>
<dbReference type="Gene3D" id="2.60.40.10">
    <property type="entry name" value="Immunoglobulins"/>
    <property type="match status" value="1"/>
</dbReference>
<evidence type="ECO:0000259" key="7">
    <source>
        <dbReference type="Pfam" id="PF21702"/>
    </source>
</evidence>
<dbReference type="GO" id="GO:0016758">
    <property type="term" value="F:hexosyltransferase activity"/>
    <property type="evidence" value="ECO:0007669"/>
    <property type="project" value="UniProtKB-UniRule"/>
</dbReference>
<dbReference type="EMBL" id="FOGZ01000005">
    <property type="protein sequence ID" value="SER66626.1"/>
    <property type="molecule type" value="Genomic_DNA"/>
</dbReference>
<keyword evidence="9" id="KW-1185">Reference proteome</keyword>
<protein>
    <recommendedName>
        <fullName evidence="4">Alpha-1,4-glucan:maltose-1-phosphate maltosyltransferase</fullName>
        <shortName evidence="4">GMPMT</shortName>
        <ecNumber evidence="4">2.4.99.16</ecNumber>
    </recommendedName>
    <alternativeName>
        <fullName evidence="4">(1-&gt;4)-alpha-D-glucan:maltose-1-phosphate alpha-D-maltosyltransferase</fullName>
    </alternativeName>
</protein>
<comment type="function">
    <text evidence="4">Maltosyltransferase that uses maltose 1-phosphate (M1P) as the sugar donor to elongate linear or branched alpha-(1-&gt;4)-glucans. Is involved in a branched alpha-glucan biosynthetic pathway from trehalose, together with TreS, Mak and GlgB.</text>
</comment>
<feature type="binding site" evidence="4">
    <location>
        <position position="359"/>
    </location>
    <ligand>
        <name>alpha-maltose 1-phosphate</name>
        <dbReference type="ChEBI" id="CHEBI:63576"/>
    </ligand>
</feature>
<feature type="region of interest" description="Disordered" evidence="5">
    <location>
        <begin position="1"/>
        <end position="101"/>
    </location>
</feature>
<feature type="site" description="Transition state stabilizer" evidence="4">
    <location>
        <position position="575"/>
    </location>
</feature>
<dbReference type="AlphaFoldDB" id="A0A1H9R1J9"/>
<evidence type="ECO:0000259" key="6">
    <source>
        <dbReference type="Pfam" id="PF11896"/>
    </source>
</evidence>
<proteinExistence type="inferred from homology"/>
<feature type="active site" description="Nucleophile" evidence="4">
    <location>
        <position position="489"/>
    </location>
</feature>
<dbReference type="InterPro" id="IPR017853">
    <property type="entry name" value="GH"/>
</dbReference>
<feature type="compositionally biased region" description="Low complexity" evidence="5">
    <location>
        <begin position="82"/>
        <end position="94"/>
    </location>
</feature>
<evidence type="ECO:0000256" key="1">
    <source>
        <dbReference type="ARBA" id="ARBA00022676"/>
    </source>
</evidence>
<feature type="active site" description="Proton donor" evidence="4">
    <location>
        <position position="518"/>
    </location>
</feature>
<reference evidence="8 9" key="1">
    <citation type="submission" date="2016-10" db="EMBL/GenBank/DDBJ databases">
        <authorList>
            <person name="de Groot N.N."/>
        </authorList>
    </citation>
    <scope>NUCLEOTIDE SEQUENCE [LARGE SCALE GENOMIC DNA]</scope>
    <source>
        <strain evidence="8 9">DSM 16859</strain>
    </source>
</reference>
<dbReference type="SUPFAM" id="SSF51445">
    <property type="entry name" value="(Trans)glycosidases"/>
    <property type="match status" value="1"/>
</dbReference>
<evidence type="ECO:0000256" key="4">
    <source>
        <dbReference type="HAMAP-Rule" id="MF_02124"/>
    </source>
</evidence>
<sequence length="760" mass="83583">MVPQPDDAPHTMAPAQPAAPGVIDPPGEPIVSAEPTSTGEPAVSAEPTSTGEPVSDLSTHRPASSSEPSPDEEPAPRHAAADDPAAQDPARTAAGIRPRRAVPRGFGRIPIHNVWPVLENGVYPAKATEGETIEVGANIFREGHDLLGATIVLTGPDGSQTRAQMAQAEPLGLDIWKGEVTVGAPGDYRFRIEAYDDRWGSWQHNALIKLDVGQDVALVCLEGRELLAEAKTGAQEAGDGVAEWLLAEASWLLDPAAPVDQLRAVATREDIGEFMVNFCPRRLLTSTREFPVVVHRRRAQFSAWYEFFPRSIGAVRHEDGSWTSGTLASSEPMLDHIASMGFDVAYIPPVNPIGRAFRKGANNALEAGPNDPGSPWAIGSPEGGHDAVNPALGTIEDFDHFVAHARELGLEVALDFALQASPDHPWVTSHPQWFTTRADGTIAYAENPPKKYQDIYPLNFDNDPAGIYAEALRLLEFWIDHGVTIFRVDNPHTKPVDFWAWLTARLHESHPDVLLQAEAFTRPEMMHALATVGFHLSYTYFTWRNTKQELGDYLWELSHDSIAFFRPNFFTNTPDINPSFTHSGNPAAFAIRTVLAATMSPAWGVYSGFELFEHDVLRPGGEEYLDSEKYEFRPRDFDAQPNLNDLMGRLNQVRHEHPALQQLRHTQVLATDHDKLFAFSKREGDDRIVVVVSLDPDFTAEGTVEIDFGALGLPAGTPLEAHDELTGADFTWGQRNYVRLWPAQPAHILTVTPVEAAQPR</sequence>
<dbReference type="HAMAP" id="MF_02124">
    <property type="entry name" value="GlgE"/>
    <property type="match status" value="1"/>
</dbReference>
<dbReference type="Gene3D" id="3.20.20.80">
    <property type="entry name" value="Glycosidases"/>
    <property type="match status" value="1"/>
</dbReference>
<dbReference type="PANTHER" id="PTHR47786">
    <property type="entry name" value="ALPHA-1,4-GLUCAN:MALTOSE-1-PHOSPHATE MALTOSYLTRANSFERASE"/>
    <property type="match status" value="1"/>
</dbReference>
<dbReference type="Gene3D" id="1.20.58.80">
    <property type="entry name" value="Phosphotransferase system, lactose/cellobiose-type IIA subunit"/>
    <property type="match status" value="1"/>
</dbReference>
<accession>A0A1H9R1J9</accession>
<dbReference type="InterPro" id="IPR013783">
    <property type="entry name" value="Ig-like_fold"/>
</dbReference>
<dbReference type="InterPro" id="IPR026585">
    <property type="entry name" value="GlgE"/>
</dbReference>
<dbReference type="GO" id="GO:0030979">
    <property type="term" value="P:alpha-glucan biosynthetic process"/>
    <property type="evidence" value="ECO:0007669"/>
    <property type="project" value="UniProtKB-UniRule"/>
</dbReference>
<dbReference type="Proteomes" id="UP000198815">
    <property type="component" value="Unassembled WGS sequence"/>
</dbReference>
<keyword evidence="2 4" id="KW-0808">Transferase</keyword>
<gene>
    <name evidence="4" type="primary">glgE</name>
    <name evidence="8" type="ORF">SAMN05443377_10578</name>
</gene>
<evidence type="ECO:0000256" key="2">
    <source>
        <dbReference type="ARBA" id="ARBA00022679"/>
    </source>
</evidence>
<comment type="catalytic activity">
    <reaction evidence="4">
        <text>alpha-maltose 1-phosphate + [(1-&gt;4)-alpha-D-glucosyl](n) = [(1-&gt;4)-alpha-D-glucosyl](n+2) + phosphate</text>
        <dbReference type="Rhea" id="RHEA:42692"/>
        <dbReference type="Rhea" id="RHEA-COMP:9584"/>
        <dbReference type="Rhea" id="RHEA-COMP:10183"/>
        <dbReference type="ChEBI" id="CHEBI:15444"/>
        <dbReference type="ChEBI" id="CHEBI:43474"/>
        <dbReference type="ChEBI" id="CHEBI:63576"/>
        <dbReference type="EC" id="2.4.99.16"/>
    </reaction>
</comment>
<feature type="domain" description="Alpha-1,4-glucan:maltose-1-phosphate maltosyltransferase C-terminal" evidence="7">
    <location>
        <begin position="670"/>
        <end position="751"/>
    </location>
</feature>
<dbReference type="Pfam" id="PF11896">
    <property type="entry name" value="GlgE_dom_N_S"/>
    <property type="match status" value="1"/>
</dbReference>
<dbReference type="STRING" id="64702.SAMN05443377_10578"/>